<dbReference type="SMART" id="SM00934">
    <property type="entry name" value="OMPdecase"/>
    <property type="match status" value="1"/>
</dbReference>
<dbReference type="CDD" id="cd04725">
    <property type="entry name" value="OMP_decarboxylase_like"/>
    <property type="match status" value="1"/>
</dbReference>
<sequence length="314" mass="30965">MSDDIGAAAPFGDVLSASVKDRRSQILLGLDPEPATLWPDALEAGNGLPDGSLPRERAAAAVAAHCSLVLAATAEFCVGVKLQLASFERLGVEGRAALDFVVAAAKAHGLIVLADGKRGDIGISASSYAASLFGRTQTPWGDVDGLGVDAVTVNPLLGAETVMPFIEEARKSGGGVFVLARTSNPGAADVQDRELVGGGTVSDVLAGMVNEVGETGSSGIADVGAVVGATVPGHLASLRALMPTAPILLPGVGAQGGRVEDLGPAFAPGPAGGLITVSRGIVGAGTATDTAPAGAAAAAAEEYRSLAWSISAAG</sequence>
<dbReference type="InterPro" id="IPR011995">
    <property type="entry name" value="OMPdecase_type-2"/>
</dbReference>
<dbReference type="InterPro" id="IPR011060">
    <property type="entry name" value="RibuloseP-bd_barrel"/>
</dbReference>
<dbReference type="GO" id="GO:0004590">
    <property type="term" value="F:orotidine-5'-phosphate decarboxylase activity"/>
    <property type="evidence" value="ECO:0007669"/>
    <property type="project" value="UniProtKB-EC"/>
</dbReference>
<keyword evidence="7" id="KW-0456">Lyase</keyword>
<keyword evidence="6" id="KW-0665">Pyrimidine biosynthesis</keyword>
<dbReference type="GO" id="GO:0006207">
    <property type="term" value="P:'de novo' pyrimidine nucleobase biosynthetic process"/>
    <property type="evidence" value="ECO:0007669"/>
    <property type="project" value="InterPro"/>
</dbReference>
<protein>
    <recommendedName>
        <fullName evidence="4">Orotidine 5'-phosphate decarboxylase</fullName>
        <ecNumber evidence="3">4.1.1.23</ecNumber>
    </recommendedName>
    <alternativeName>
        <fullName evidence="8">OMP decarboxylase</fullName>
    </alternativeName>
</protein>
<dbReference type="PANTHER" id="PTHR43375:SF1">
    <property type="entry name" value="OROTIDINE 5'-PHOSPHATE DECARBOXYLASE"/>
    <property type="match status" value="1"/>
</dbReference>
<accession>A0A6J7E0D6</accession>
<dbReference type="PANTHER" id="PTHR43375">
    <property type="entry name" value="OROTIDINE 5'-PHOSPHATE DECARBOXYLASE"/>
    <property type="match status" value="1"/>
</dbReference>
<dbReference type="GO" id="GO:0044205">
    <property type="term" value="P:'de novo' UMP biosynthetic process"/>
    <property type="evidence" value="ECO:0007669"/>
    <property type="project" value="UniProtKB-UniPathway"/>
</dbReference>
<evidence type="ECO:0000256" key="8">
    <source>
        <dbReference type="ARBA" id="ARBA00033428"/>
    </source>
</evidence>
<organism evidence="11">
    <name type="scientific">freshwater metagenome</name>
    <dbReference type="NCBI Taxonomy" id="449393"/>
    <lineage>
        <taxon>unclassified sequences</taxon>
        <taxon>metagenomes</taxon>
        <taxon>ecological metagenomes</taxon>
    </lineage>
</organism>
<comment type="pathway">
    <text evidence="1">Pyrimidine metabolism; UMP biosynthesis via de novo pathway; UMP from orotate: step 2/2.</text>
</comment>
<comment type="catalytic activity">
    <reaction evidence="9">
        <text>orotidine 5'-phosphate + H(+) = UMP + CO2</text>
        <dbReference type="Rhea" id="RHEA:11596"/>
        <dbReference type="ChEBI" id="CHEBI:15378"/>
        <dbReference type="ChEBI" id="CHEBI:16526"/>
        <dbReference type="ChEBI" id="CHEBI:57538"/>
        <dbReference type="ChEBI" id="CHEBI:57865"/>
        <dbReference type="EC" id="4.1.1.23"/>
    </reaction>
</comment>
<dbReference type="SUPFAM" id="SSF51366">
    <property type="entry name" value="Ribulose-phoshate binding barrel"/>
    <property type="match status" value="1"/>
</dbReference>
<dbReference type="Pfam" id="PF00215">
    <property type="entry name" value="OMPdecase"/>
    <property type="match status" value="1"/>
</dbReference>
<evidence type="ECO:0000256" key="5">
    <source>
        <dbReference type="ARBA" id="ARBA00022793"/>
    </source>
</evidence>
<evidence type="ECO:0000313" key="11">
    <source>
        <dbReference type="EMBL" id="CAB4874284.1"/>
    </source>
</evidence>
<dbReference type="AlphaFoldDB" id="A0A6J7E0D6"/>
<evidence type="ECO:0000259" key="10">
    <source>
        <dbReference type="SMART" id="SM00934"/>
    </source>
</evidence>
<keyword evidence="5" id="KW-0210">Decarboxylase</keyword>
<evidence type="ECO:0000256" key="6">
    <source>
        <dbReference type="ARBA" id="ARBA00022975"/>
    </source>
</evidence>
<evidence type="ECO:0000256" key="9">
    <source>
        <dbReference type="ARBA" id="ARBA00049157"/>
    </source>
</evidence>
<dbReference type="UniPathway" id="UPA00070">
    <property type="reaction ID" value="UER00120"/>
</dbReference>
<dbReference type="InterPro" id="IPR013785">
    <property type="entry name" value="Aldolase_TIM"/>
</dbReference>
<dbReference type="Gene3D" id="3.20.20.70">
    <property type="entry name" value="Aldolase class I"/>
    <property type="match status" value="1"/>
</dbReference>
<evidence type="ECO:0000256" key="1">
    <source>
        <dbReference type="ARBA" id="ARBA00004861"/>
    </source>
</evidence>
<dbReference type="EC" id="4.1.1.23" evidence="3"/>
<evidence type="ECO:0000256" key="4">
    <source>
        <dbReference type="ARBA" id="ARBA00021923"/>
    </source>
</evidence>
<dbReference type="EMBL" id="CAFBLU010000012">
    <property type="protein sequence ID" value="CAB4874284.1"/>
    <property type="molecule type" value="Genomic_DNA"/>
</dbReference>
<evidence type="ECO:0000256" key="3">
    <source>
        <dbReference type="ARBA" id="ARBA00012321"/>
    </source>
</evidence>
<evidence type="ECO:0000256" key="2">
    <source>
        <dbReference type="ARBA" id="ARBA00008847"/>
    </source>
</evidence>
<name>A0A6J7E0D6_9ZZZZ</name>
<proteinExistence type="inferred from homology"/>
<gene>
    <name evidence="11" type="ORF">UFOPK3444_00919</name>
</gene>
<feature type="domain" description="Orotidine 5'-phosphate decarboxylase" evidence="10">
    <location>
        <begin position="25"/>
        <end position="299"/>
    </location>
</feature>
<evidence type="ECO:0000256" key="7">
    <source>
        <dbReference type="ARBA" id="ARBA00023239"/>
    </source>
</evidence>
<dbReference type="InterPro" id="IPR001754">
    <property type="entry name" value="OMPdeCOase_dom"/>
</dbReference>
<comment type="similarity">
    <text evidence="2">Belongs to the OMP decarboxylase family. Type 2 subfamily.</text>
</comment>
<dbReference type="NCBIfam" id="TIGR02127">
    <property type="entry name" value="pyrF_sub2"/>
    <property type="match status" value="1"/>
</dbReference>
<reference evidence="11" key="1">
    <citation type="submission" date="2020-05" db="EMBL/GenBank/DDBJ databases">
        <authorList>
            <person name="Chiriac C."/>
            <person name="Salcher M."/>
            <person name="Ghai R."/>
            <person name="Kavagutti S V."/>
        </authorList>
    </citation>
    <scope>NUCLEOTIDE SEQUENCE</scope>
</reference>